<feature type="region of interest" description="Disordered" evidence="1">
    <location>
        <begin position="169"/>
        <end position="192"/>
    </location>
</feature>
<protein>
    <submittedName>
        <fullName evidence="2">Uncharacterized protein</fullName>
    </submittedName>
</protein>
<dbReference type="AlphaFoldDB" id="A0A6G4QU49"/>
<sequence length="192" mass="20747">MLSAPHDAPPSRPLARASQLKLTWRDVKIGMVGTAAALWLVAGCAPVEQPASAQNVASVEIPLETRKDHDDLVAMLRRHAAADGQDGIHVDDGSETWVKFQREADVFEPHQRATIYVVVSRGPNDEATEIIVQDFLHPGQAVVSFMRGDPPERATRLREGLLAEIAARWPSAKIEPTPSQTASKAGAPPTAK</sequence>
<comment type="caution">
    <text evidence="2">The sequence shown here is derived from an EMBL/GenBank/DDBJ whole genome shotgun (WGS) entry which is preliminary data.</text>
</comment>
<proteinExistence type="predicted"/>
<dbReference type="EMBL" id="JAAKGT010000002">
    <property type="protein sequence ID" value="NGM49052.1"/>
    <property type="molecule type" value="Genomic_DNA"/>
</dbReference>
<name>A0A6G4QU49_9CAUL</name>
<reference evidence="2" key="1">
    <citation type="submission" date="2020-02" db="EMBL/GenBank/DDBJ databases">
        <authorList>
            <person name="Gao J."/>
            <person name="Sun J."/>
        </authorList>
    </citation>
    <scope>NUCLEOTIDE SEQUENCE</scope>
    <source>
        <strain evidence="2">602-2</strain>
    </source>
</reference>
<gene>
    <name evidence="2" type="ORF">G5B46_05475</name>
</gene>
<accession>A0A6G4QU49</accession>
<organism evidence="2">
    <name type="scientific">Caulobacter sp. 602-2</name>
    <dbReference type="NCBI Taxonomy" id="2710887"/>
    <lineage>
        <taxon>Bacteria</taxon>
        <taxon>Pseudomonadati</taxon>
        <taxon>Pseudomonadota</taxon>
        <taxon>Alphaproteobacteria</taxon>
        <taxon>Caulobacterales</taxon>
        <taxon>Caulobacteraceae</taxon>
        <taxon>Caulobacter</taxon>
    </lineage>
</organism>
<evidence type="ECO:0000313" key="2">
    <source>
        <dbReference type="EMBL" id="NGM49052.1"/>
    </source>
</evidence>
<evidence type="ECO:0000256" key="1">
    <source>
        <dbReference type="SAM" id="MobiDB-lite"/>
    </source>
</evidence>
<dbReference type="RefSeq" id="WP_165256855.1">
    <property type="nucleotide sequence ID" value="NZ_JAAKGT010000002.1"/>
</dbReference>